<sequence length="258" mass="26514">MRRNGFVLLNSIGIALCCSAPAGAETLELSERELADVSGQGFAVLSNSSYNGLDFSRITLNADLSLSANFKDIILGKYNYAPNNGTGADINMPLLQFGRSDGTAAQRLVQISSPYIEFVYNNAAGAANSQVVGMRLGFEGIRGDLGMSLASLSGSMLVDGGAAGVLDSNTGSGKRWDGACATGATSCLALSQLGGVSAGNAAGPSRDFWISMLSAPVQFQGAPGMAQPNQAQAGAWLNFRDRLTAIIGAVPPNLAPGR</sequence>
<gene>
    <name evidence="2" type="ORF">EJG51_000970</name>
</gene>
<keyword evidence="3" id="KW-1185">Reference proteome</keyword>
<name>A0A6M4A8Q8_9BURK</name>
<accession>A0A6M4A8Q8</accession>
<organism evidence="2 3">
    <name type="scientific">Undibacterium piscinae</name>
    <dbReference type="NCBI Taxonomy" id="2495591"/>
    <lineage>
        <taxon>Bacteria</taxon>
        <taxon>Pseudomonadati</taxon>
        <taxon>Pseudomonadota</taxon>
        <taxon>Betaproteobacteria</taxon>
        <taxon>Burkholderiales</taxon>
        <taxon>Oxalobacteraceae</taxon>
        <taxon>Undibacterium</taxon>
    </lineage>
</organism>
<dbReference type="EMBL" id="CP051152">
    <property type="protein sequence ID" value="QJQ07543.1"/>
    <property type="molecule type" value="Genomic_DNA"/>
</dbReference>
<evidence type="ECO:0000313" key="2">
    <source>
        <dbReference type="EMBL" id="QJQ07543.1"/>
    </source>
</evidence>
<dbReference type="OrthoDB" id="8772361at2"/>
<dbReference type="KEGG" id="upi:EJG51_000970"/>
<dbReference type="AlphaFoldDB" id="A0A6M4A8Q8"/>
<proteinExistence type="predicted"/>
<evidence type="ECO:0000313" key="3">
    <source>
        <dbReference type="Proteomes" id="UP000274350"/>
    </source>
</evidence>
<protein>
    <submittedName>
        <fullName evidence="2">Uncharacterized protein</fullName>
    </submittedName>
</protein>
<dbReference type="Proteomes" id="UP000274350">
    <property type="component" value="Chromosome"/>
</dbReference>
<reference evidence="2 3" key="1">
    <citation type="journal article" date="2019" name="Int. J. Syst. Evol. Microbiol.">
        <title>Undibacterium piscinae sp. nov., isolated from Korean shiner intestine.</title>
        <authorList>
            <person name="Lee S.Y."/>
            <person name="Kang W."/>
            <person name="Kim P.S."/>
            <person name="Kim H.S."/>
            <person name="Sung H."/>
            <person name="Shin N.R."/>
            <person name="Whon T.W."/>
            <person name="Yun J.H."/>
            <person name="Lee J.Y."/>
            <person name="Lee J.Y."/>
            <person name="Jung M.J."/>
            <person name="Jeong Y.S."/>
            <person name="Tak E.J."/>
            <person name="Han J.E."/>
            <person name="Hyun D.W."/>
            <person name="Kang M.S."/>
            <person name="Lee K.E."/>
            <person name="Lee B.H."/>
            <person name="Bae J.W."/>
        </authorList>
    </citation>
    <scope>NUCLEOTIDE SEQUENCE [LARGE SCALE GENOMIC DNA]</scope>
    <source>
        <strain evidence="2 3">S11R28</strain>
    </source>
</reference>
<keyword evidence="1" id="KW-0732">Signal</keyword>
<evidence type="ECO:0000256" key="1">
    <source>
        <dbReference type="SAM" id="SignalP"/>
    </source>
</evidence>
<feature type="chain" id="PRO_5026795866" evidence="1">
    <location>
        <begin position="25"/>
        <end position="258"/>
    </location>
</feature>
<feature type="signal peptide" evidence="1">
    <location>
        <begin position="1"/>
        <end position="24"/>
    </location>
</feature>